<evidence type="ECO:0000313" key="4">
    <source>
        <dbReference type="Proteomes" id="UP000029738"/>
    </source>
</evidence>
<dbReference type="RefSeq" id="WP_050046306.1">
    <property type="nucleotide sequence ID" value="NZ_JHEG04000001.1"/>
</dbReference>
<dbReference type="CDD" id="cd00761">
    <property type="entry name" value="Glyco_tranf_GTA_type"/>
    <property type="match status" value="1"/>
</dbReference>
<evidence type="ECO:0000259" key="1">
    <source>
        <dbReference type="Pfam" id="PF00535"/>
    </source>
</evidence>
<dbReference type="InterPro" id="IPR001173">
    <property type="entry name" value="Glyco_trans_2-like"/>
</dbReference>
<organism evidence="3">
    <name type="scientific">Tolypothrix bouteillei VB521301</name>
    <dbReference type="NCBI Taxonomy" id="1479485"/>
    <lineage>
        <taxon>Bacteria</taxon>
        <taxon>Bacillati</taxon>
        <taxon>Cyanobacteriota</taxon>
        <taxon>Cyanophyceae</taxon>
        <taxon>Nostocales</taxon>
        <taxon>Tolypothrichaceae</taxon>
        <taxon>Tolypothrix</taxon>
    </lineage>
</organism>
<dbReference type="Gene3D" id="3.90.550.10">
    <property type="entry name" value="Spore Coat Polysaccharide Biosynthesis Protein SpsA, Chain A"/>
    <property type="match status" value="1"/>
</dbReference>
<evidence type="ECO:0000313" key="3">
    <source>
        <dbReference type="EMBL" id="KIE08955.1"/>
    </source>
</evidence>
<name>A0A0C1R9I7_9CYAN</name>
<gene>
    <name evidence="3" type="ORF">DA73_0231240</name>
    <name evidence="2" type="ORF">DA73_0400007710</name>
</gene>
<dbReference type="STRING" id="1479485.DA73_0231240"/>
<reference evidence="3" key="1">
    <citation type="journal article" date="2015" name="Genome Announc.">
        <title>Draft Genome Sequence of Tolypothrix boutellei Strain VB521301.</title>
        <authorList>
            <person name="Chandrababunaidu M.M."/>
            <person name="Singh D."/>
            <person name="Sen D."/>
            <person name="Bhan S."/>
            <person name="Das S."/>
            <person name="Gupta A."/>
            <person name="Adhikary S.P."/>
            <person name="Tripathy S."/>
        </authorList>
    </citation>
    <scope>NUCLEOTIDE SEQUENCE</scope>
    <source>
        <strain evidence="3">VB521301</strain>
    </source>
</reference>
<dbReference type="EMBL" id="JHEG02000058">
    <property type="protein sequence ID" value="KIE08955.1"/>
    <property type="molecule type" value="Genomic_DNA"/>
</dbReference>
<proteinExistence type="predicted"/>
<dbReference type="OrthoDB" id="9787979at2"/>
<dbReference type="AlphaFoldDB" id="A0A0C1R9I7"/>
<dbReference type="SUPFAM" id="SSF53448">
    <property type="entry name" value="Nucleotide-diphospho-sugar transferases"/>
    <property type="match status" value="1"/>
</dbReference>
<sequence length="269" mass="30552">MTVDILIPTYCRPTALAVTLTSLIAQTYRDFRVVISDQTEDSNSIESGEVQAVLRVLQSHGHVVEVYKNLPRRGIAQQRQFLLEQAKATYALFLDDDLILEPFVVENMLVALQEENCGFVGSAVIGLSFINDIRPHEQKIEFWNGPVQPEVVKSDTSQWERWRLHNAANLYHIQKNLDLTPDRQRKYRVAWVGACVMYDTEKLRGIGGYSFWQQLPSEHCGEDVLVQLRLMELYGGCGIIPSGVYHQELPTTIIDRSCPANKYVELANG</sequence>
<dbReference type="GO" id="GO:0016740">
    <property type="term" value="F:transferase activity"/>
    <property type="evidence" value="ECO:0007669"/>
    <property type="project" value="UniProtKB-KW"/>
</dbReference>
<keyword evidence="3" id="KW-0808">Transferase</keyword>
<dbReference type="PANTHER" id="PTHR43685">
    <property type="entry name" value="GLYCOSYLTRANSFERASE"/>
    <property type="match status" value="1"/>
</dbReference>
<comment type="caution">
    <text evidence="3">The sequence shown here is derived from an EMBL/GenBank/DDBJ whole genome shotgun (WGS) entry which is preliminary data.</text>
</comment>
<dbReference type="Proteomes" id="UP000029738">
    <property type="component" value="Unassembled WGS sequence"/>
</dbReference>
<dbReference type="Pfam" id="PF00535">
    <property type="entry name" value="Glycos_transf_2"/>
    <property type="match status" value="1"/>
</dbReference>
<feature type="domain" description="Glycosyltransferase 2-like" evidence="1">
    <location>
        <begin position="5"/>
        <end position="142"/>
    </location>
</feature>
<keyword evidence="4" id="KW-1185">Reference proteome</keyword>
<dbReference type="InterPro" id="IPR050834">
    <property type="entry name" value="Glycosyltransf_2"/>
</dbReference>
<evidence type="ECO:0000313" key="2">
    <source>
        <dbReference type="EMBL" id="KAF3885357.1"/>
    </source>
</evidence>
<dbReference type="EMBL" id="JHEG04000001">
    <property type="protein sequence ID" value="KAF3885357.1"/>
    <property type="molecule type" value="Genomic_DNA"/>
</dbReference>
<dbReference type="PANTHER" id="PTHR43685:SF2">
    <property type="entry name" value="GLYCOSYLTRANSFERASE 2-LIKE DOMAIN-CONTAINING PROTEIN"/>
    <property type="match status" value="1"/>
</dbReference>
<protein>
    <submittedName>
        <fullName evidence="3">Glycosyl transferase</fullName>
    </submittedName>
    <submittedName>
        <fullName evidence="2">Glycosyltransferase family 2 protein</fullName>
    </submittedName>
</protein>
<dbReference type="InterPro" id="IPR029044">
    <property type="entry name" value="Nucleotide-diphossugar_trans"/>
</dbReference>
<accession>A0A0C1R9I7</accession>
<reference evidence="2" key="2">
    <citation type="submission" date="2019-11" db="EMBL/GenBank/DDBJ databases">
        <title>Improved Assembly of Tolypothrix boutellei genome.</title>
        <authorList>
            <person name="Sarangi A.N."/>
            <person name="Mukherjee M."/>
            <person name="Ghosh S."/>
            <person name="Singh D."/>
            <person name="Das A."/>
            <person name="Kant S."/>
            <person name="Prusty A."/>
            <person name="Tripathy S."/>
        </authorList>
    </citation>
    <scope>NUCLEOTIDE SEQUENCE</scope>
    <source>
        <strain evidence="2">VB521301</strain>
    </source>
</reference>